<dbReference type="Gene3D" id="3.30.230.10">
    <property type="match status" value="1"/>
</dbReference>
<evidence type="ECO:0000256" key="13">
    <source>
        <dbReference type="HAMAP-Rule" id="MF_00384"/>
    </source>
</evidence>
<comment type="catalytic activity">
    <reaction evidence="11 13">
        <text>L-homoserine + ATP = O-phospho-L-homoserine + ADP + H(+)</text>
        <dbReference type="Rhea" id="RHEA:13985"/>
        <dbReference type="ChEBI" id="CHEBI:15378"/>
        <dbReference type="ChEBI" id="CHEBI:30616"/>
        <dbReference type="ChEBI" id="CHEBI:57476"/>
        <dbReference type="ChEBI" id="CHEBI:57590"/>
        <dbReference type="ChEBI" id="CHEBI:456216"/>
        <dbReference type="EC" id="2.7.1.39"/>
    </reaction>
</comment>
<dbReference type="GO" id="GO:0005524">
    <property type="term" value="F:ATP binding"/>
    <property type="evidence" value="ECO:0007669"/>
    <property type="project" value="UniProtKB-UniRule"/>
</dbReference>
<dbReference type="PROSITE" id="PS00627">
    <property type="entry name" value="GHMP_KINASES_ATP"/>
    <property type="match status" value="1"/>
</dbReference>
<evidence type="ECO:0000256" key="9">
    <source>
        <dbReference type="ARBA" id="ARBA00022777"/>
    </source>
</evidence>
<dbReference type="AlphaFoldDB" id="A0A917MML6"/>
<dbReference type="NCBIfam" id="TIGR00191">
    <property type="entry name" value="thrB"/>
    <property type="match status" value="1"/>
</dbReference>
<dbReference type="RefSeq" id="WP_188756814.1">
    <property type="nucleotide sequence ID" value="NZ_BMJY01000016.1"/>
</dbReference>
<dbReference type="GO" id="GO:0005737">
    <property type="term" value="C:cytoplasm"/>
    <property type="evidence" value="ECO:0007669"/>
    <property type="project" value="UniProtKB-SubCell"/>
</dbReference>
<reference evidence="16" key="1">
    <citation type="journal article" date="2014" name="Int. J. Syst. Evol. Microbiol.">
        <title>Complete genome sequence of Corynebacterium casei LMG S-19264T (=DSM 44701T), isolated from a smear-ripened cheese.</title>
        <authorList>
            <consortium name="US DOE Joint Genome Institute (JGI-PGF)"/>
            <person name="Walter F."/>
            <person name="Albersmeier A."/>
            <person name="Kalinowski J."/>
            <person name="Ruckert C."/>
        </authorList>
    </citation>
    <scope>NUCLEOTIDE SEQUENCE</scope>
    <source>
        <strain evidence="16">CGMCC 1.15794</strain>
    </source>
</reference>
<comment type="similarity">
    <text evidence="2 13">Belongs to the GHMP kinase family. Homoserine kinase subfamily.</text>
</comment>
<organism evidence="16 17">
    <name type="scientific">Microbacterium album</name>
    <dbReference type="NCBI Taxonomy" id="2053191"/>
    <lineage>
        <taxon>Bacteria</taxon>
        <taxon>Bacillati</taxon>
        <taxon>Actinomycetota</taxon>
        <taxon>Actinomycetes</taxon>
        <taxon>Micrococcales</taxon>
        <taxon>Microbacteriaceae</taxon>
        <taxon>Microbacterium</taxon>
    </lineage>
</organism>
<dbReference type="Proteomes" id="UP000657592">
    <property type="component" value="Unassembled WGS sequence"/>
</dbReference>
<dbReference type="EMBL" id="BMJY01000016">
    <property type="protein sequence ID" value="GGH48949.1"/>
    <property type="molecule type" value="Genomic_DNA"/>
</dbReference>
<evidence type="ECO:0000259" key="15">
    <source>
        <dbReference type="Pfam" id="PF08544"/>
    </source>
</evidence>
<dbReference type="InterPro" id="IPR006204">
    <property type="entry name" value="GHMP_kinase_N_dom"/>
</dbReference>
<comment type="caution">
    <text evidence="16">The sequence shown here is derived from an EMBL/GenBank/DDBJ whole genome shotgun (WGS) entry which is preliminary data.</text>
</comment>
<evidence type="ECO:0000256" key="3">
    <source>
        <dbReference type="ARBA" id="ARBA00012078"/>
    </source>
</evidence>
<dbReference type="InterPro" id="IPR020568">
    <property type="entry name" value="Ribosomal_Su5_D2-typ_SF"/>
</dbReference>
<dbReference type="PIRSF" id="PIRSF000676">
    <property type="entry name" value="Homoser_kin"/>
    <property type="match status" value="1"/>
</dbReference>
<evidence type="ECO:0000256" key="12">
    <source>
        <dbReference type="ARBA" id="ARBA00049954"/>
    </source>
</evidence>
<keyword evidence="10 13" id="KW-0067">ATP-binding</keyword>
<feature type="domain" description="GHMP kinase N-terminal" evidence="14">
    <location>
        <begin position="68"/>
        <end position="155"/>
    </location>
</feature>
<sequence>MTAPPSGTRTVYVRVPATSANLGPGFDTLGLALSVYDELEVTALAPGSLQIEVTGPGADEIPRDESHLIARTIRYCFEAVGRPAPGLRIVARNGIPHGKGMGSSGAAVVAGVLAAKGLLEFDGRGEAVLTDTDMLRLATELEGHPDNVAPALFGGLTIAWTENGVPQHKKLLVHRGVAPVVFVPDRTMSTWTARSVLEPEVSREDAVFNVSRSALLIAALTQSPDLLLSATEDKLHQERRGQAMPETFGLVRALRERGFAAVVSGAGPSVLVLADGPGRRLEAAAVVDEIGGGSWQPLMLAVDFKGGTVTTASDARMDTTRAGA</sequence>
<keyword evidence="6 13" id="KW-0808">Transferase</keyword>
<dbReference type="HAMAP" id="MF_00384">
    <property type="entry name" value="Homoser_kinase"/>
    <property type="match status" value="1"/>
</dbReference>
<dbReference type="GO" id="GO:0004413">
    <property type="term" value="F:homoserine kinase activity"/>
    <property type="evidence" value="ECO:0007669"/>
    <property type="project" value="UniProtKB-UniRule"/>
</dbReference>
<keyword evidence="5 13" id="KW-0028">Amino-acid biosynthesis</keyword>
<feature type="domain" description="GHMP kinase C-terminal" evidence="15">
    <location>
        <begin position="233"/>
        <end position="286"/>
    </location>
</feature>
<dbReference type="InterPro" id="IPR006203">
    <property type="entry name" value="GHMP_knse_ATP-bd_CS"/>
</dbReference>
<evidence type="ECO:0000256" key="4">
    <source>
        <dbReference type="ARBA" id="ARBA00017858"/>
    </source>
</evidence>
<dbReference type="InterPro" id="IPR036554">
    <property type="entry name" value="GHMP_kinase_C_sf"/>
</dbReference>
<evidence type="ECO:0000313" key="17">
    <source>
        <dbReference type="Proteomes" id="UP000657592"/>
    </source>
</evidence>
<feature type="binding site" evidence="13">
    <location>
        <begin position="96"/>
        <end position="106"/>
    </location>
    <ligand>
        <name>ATP</name>
        <dbReference type="ChEBI" id="CHEBI:30616"/>
    </ligand>
</feature>
<keyword evidence="17" id="KW-1185">Reference proteome</keyword>
<dbReference type="PANTHER" id="PTHR20861">
    <property type="entry name" value="HOMOSERINE/4-DIPHOSPHOCYTIDYL-2-C-METHYL-D-ERYTHRITOL KINASE"/>
    <property type="match status" value="1"/>
</dbReference>
<evidence type="ECO:0000256" key="2">
    <source>
        <dbReference type="ARBA" id="ARBA00007370"/>
    </source>
</evidence>
<keyword evidence="8 13" id="KW-0547">Nucleotide-binding</keyword>
<evidence type="ECO:0000256" key="6">
    <source>
        <dbReference type="ARBA" id="ARBA00022679"/>
    </source>
</evidence>
<dbReference type="PANTHER" id="PTHR20861:SF1">
    <property type="entry name" value="HOMOSERINE KINASE"/>
    <property type="match status" value="1"/>
</dbReference>
<dbReference type="SUPFAM" id="SSF54211">
    <property type="entry name" value="Ribosomal protein S5 domain 2-like"/>
    <property type="match status" value="1"/>
</dbReference>
<evidence type="ECO:0000256" key="11">
    <source>
        <dbReference type="ARBA" id="ARBA00049375"/>
    </source>
</evidence>
<evidence type="ECO:0000259" key="14">
    <source>
        <dbReference type="Pfam" id="PF00288"/>
    </source>
</evidence>
<dbReference type="Pfam" id="PF08544">
    <property type="entry name" value="GHMP_kinases_C"/>
    <property type="match status" value="1"/>
</dbReference>
<keyword evidence="7 13" id="KW-0791">Threonine biosynthesis</keyword>
<gene>
    <name evidence="13 16" type="primary">thrB</name>
    <name evidence="16" type="ORF">GCM10010921_26790</name>
</gene>
<dbReference type="Gene3D" id="3.30.70.890">
    <property type="entry name" value="GHMP kinase, C-terminal domain"/>
    <property type="match status" value="1"/>
</dbReference>
<name>A0A917MML6_9MICO</name>
<dbReference type="PRINTS" id="PR00958">
    <property type="entry name" value="HOMSERKINASE"/>
</dbReference>
<accession>A0A917MML6</accession>
<dbReference type="InterPro" id="IPR014721">
    <property type="entry name" value="Ribsml_uS5_D2-typ_fold_subgr"/>
</dbReference>
<evidence type="ECO:0000256" key="5">
    <source>
        <dbReference type="ARBA" id="ARBA00022605"/>
    </source>
</evidence>
<dbReference type="InterPro" id="IPR013750">
    <property type="entry name" value="GHMP_kinase_C_dom"/>
</dbReference>
<dbReference type="EC" id="2.7.1.39" evidence="3 13"/>
<evidence type="ECO:0000313" key="16">
    <source>
        <dbReference type="EMBL" id="GGH48949.1"/>
    </source>
</evidence>
<protein>
    <recommendedName>
        <fullName evidence="4 13">Homoserine kinase</fullName>
        <shortName evidence="13">HK</shortName>
        <shortName evidence="13">HSK</shortName>
        <ecNumber evidence="3 13">2.7.1.39</ecNumber>
    </recommendedName>
</protein>
<dbReference type="GO" id="GO:0009088">
    <property type="term" value="P:threonine biosynthetic process"/>
    <property type="evidence" value="ECO:0007669"/>
    <property type="project" value="UniProtKB-UniRule"/>
</dbReference>
<keyword evidence="9 13" id="KW-0418">Kinase</keyword>
<comment type="pathway">
    <text evidence="1 13">Amino-acid biosynthesis; L-threonine biosynthesis; L-threonine from L-aspartate: step 4/5.</text>
</comment>
<evidence type="ECO:0000256" key="1">
    <source>
        <dbReference type="ARBA" id="ARBA00005015"/>
    </source>
</evidence>
<dbReference type="Pfam" id="PF00288">
    <property type="entry name" value="GHMP_kinases_N"/>
    <property type="match status" value="1"/>
</dbReference>
<keyword evidence="13" id="KW-0963">Cytoplasm</keyword>
<evidence type="ECO:0000256" key="8">
    <source>
        <dbReference type="ARBA" id="ARBA00022741"/>
    </source>
</evidence>
<evidence type="ECO:0000256" key="10">
    <source>
        <dbReference type="ARBA" id="ARBA00022840"/>
    </source>
</evidence>
<proteinExistence type="inferred from homology"/>
<reference evidence="16" key="2">
    <citation type="submission" date="2020-09" db="EMBL/GenBank/DDBJ databases">
        <authorList>
            <person name="Sun Q."/>
            <person name="Zhou Y."/>
        </authorList>
    </citation>
    <scope>NUCLEOTIDE SEQUENCE</scope>
    <source>
        <strain evidence="16">CGMCC 1.15794</strain>
    </source>
</reference>
<comment type="subcellular location">
    <subcellularLocation>
        <location evidence="13">Cytoplasm</location>
    </subcellularLocation>
</comment>
<evidence type="ECO:0000256" key="7">
    <source>
        <dbReference type="ARBA" id="ARBA00022697"/>
    </source>
</evidence>
<dbReference type="SUPFAM" id="SSF55060">
    <property type="entry name" value="GHMP Kinase, C-terminal domain"/>
    <property type="match status" value="1"/>
</dbReference>
<dbReference type="InterPro" id="IPR000870">
    <property type="entry name" value="Homoserine_kinase"/>
</dbReference>
<comment type="function">
    <text evidence="12 13">Catalyzes the ATP-dependent phosphorylation of L-homoserine to L-homoserine phosphate.</text>
</comment>